<reference evidence="1 2" key="1">
    <citation type="submission" date="2018-05" db="EMBL/GenBank/DDBJ databases">
        <title>Comparative genomics of bacterial root endophytes of switchgrass collected from native prairies over two seasons.</title>
        <authorList>
            <person name="Tang Y."/>
        </authorList>
    </citation>
    <scope>NUCLEOTIDE SEQUENCE [LARGE SCALE GENOMIC DNA]</scope>
    <source>
        <strain evidence="1 2">NFIX32</strain>
    </source>
</reference>
<comment type="caution">
    <text evidence="1">The sequence shown here is derived from an EMBL/GenBank/DDBJ whole genome shotgun (WGS) entry which is preliminary data.</text>
</comment>
<gene>
    <name evidence="1" type="ORF">NA66_10442</name>
</gene>
<evidence type="ECO:0000313" key="2">
    <source>
        <dbReference type="Proteomes" id="UP000247755"/>
    </source>
</evidence>
<proteinExistence type="predicted"/>
<sequence>MDLPHLEVRGLSLTWATPRLSAALRGQVKLTFHV</sequence>
<dbReference type="Proteomes" id="UP000247755">
    <property type="component" value="Unassembled WGS sequence"/>
</dbReference>
<organism evidence="1 2">
    <name type="scientific">Burkholderia pyrrocinia</name>
    <name type="common">Pseudomonas pyrrocinia</name>
    <dbReference type="NCBI Taxonomy" id="60550"/>
    <lineage>
        <taxon>Bacteria</taxon>
        <taxon>Pseudomonadati</taxon>
        <taxon>Pseudomonadota</taxon>
        <taxon>Betaproteobacteria</taxon>
        <taxon>Burkholderiales</taxon>
        <taxon>Burkholderiaceae</taxon>
        <taxon>Burkholderia</taxon>
        <taxon>Burkholderia cepacia complex</taxon>
    </lineage>
</organism>
<name>A0A318HUL8_BURPY</name>
<protein>
    <submittedName>
        <fullName evidence="1">Uncharacterized protein</fullName>
    </submittedName>
</protein>
<dbReference type="AlphaFoldDB" id="A0A318HUL8"/>
<dbReference type="EMBL" id="QJJY01000044">
    <property type="protein sequence ID" value="PXX21913.1"/>
    <property type="molecule type" value="Genomic_DNA"/>
</dbReference>
<accession>A0A318HUL8</accession>
<evidence type="ECO:0000313" key="1">
    <source>
        <dbReference type="EMBL" id="PXX21913.1"/>
    </source>
</evidence>